<gene>
    <name evidence="3" type="primary">HEATR2</name>
    <name evidence="3" type="ORF">HDU87_001332</name>
</gene>
<dbReference type="GO" id="GO:0045505">
    <property type="term" value="F:dynein intermediate chain binding"/>
    <property type="evidence" value="ECO:0007669"/>
    <property type="project" value="TreeGrafter"/>
</dbReference>
<dbReference type="Proteomes" id="UP001212152">
    <property type="component" value="Unassembled WGS sequence"/>
</dbReference>
<dbReference type="EMBL" id="JADGJQ010000013">
    <property type="protein sequence ID" value="KAJ3181203.1"/>
    <property type="molecule type" value="Genomic_DNA"/>
</dbReference>
<sequence>MDDVTPFLPYIVPAIVARLDQPEIVEPAEEVRLLLVQALTRFVVLAQARFAPYVEDSVRVLQKTFCDPFPDIKKESCQLVVELSKHCARAVAFHGATVAKAIIPAMQHRHSAVRCLALRAVRDAMIVDASALDDVLEPLRQLALDKSQSVRESLYSTAGDWLLKLPDRWSLGYKVLPLLLAGFSDDIPKAVALSADYMDRIGKLYEEEWNDRVKDEMDYTSDETTDRPRIGCRHFARENTQKIVNQMLEGMADWNVEVRTKSTQILATFIRFCEEKITGYAGVILPALYKVLAIDEPPVAAQALKVAEILGLHVEPDIYLEVLVPALTNGGGGATQFRLGCLRTLQALISGTPPTRLDAARIQRLTTVLQDRELMNNENTEVLAEVASVAAALTKVVATTPPSDAAAARESCCLELFVLLAYLNSVNEDKSIPENALLRSKCVEAFGLLATVGGRDVGPQDLFASFFAVMIERLVVTEPSWTRHSPELRLLKTLTAAAGPAVGLRLDLVIPLLSRMSAKDKEIEVRETVLDIFLPFLATKNTPLNSAGQLPSYGPAILEHVVLTNGIWKPGRKAAALRNKTIKTFLAMLASRPAGDNCVGVFYAKDLAAVWDAHLMALLISVLEDDDMAARCDTLSILEHLLKSLPFDAATFKKLYPELLKRLDDAHDDLRIKAARTWPRFFAAMRGWQELVAPLRAAAGDGPITVVVNDAGIVDLSSDAKGALVELRLDDVHWIAMIKGLTIHMDDPNPELQQAVFEALESALALAPPDLVREHLVSVRGRHRNPRHIDALLAKLPPAQK</sequence>
<feature type="domain" description="Dynein axonemal assembly factor 5 HEAT-repeat" evidence="1">
    <location>
        <begin position="224"/>
        <end position="399"/>
    </location>
</feature>
<dbReference type="GO" id="GO:0003341">
    <property type="term" value="P:cilium movement"/>
    <property type="evidence" value="ECO:0007669"/>
    <property type="project" value="TreeGrafter"/>
</dbReference>
<accession>A0AAD5TMQ6</accession>
<proteinExistence type="predicted"/>
<feature type="domain" description="Dynein axonemal assembly factor 5 TPR repeats" evidence="2">
    <location>
        <begin position="5"/>
        <end position="215"/>
    </location>
</feature>
<dbReference type="Gene3D" id="1.25.10.10">
    <property type="entry name" value="Leucine-rich Repeat Variant"/>
    <property type="match status" value="3"/>
</dbReference>
<dbReference type="InterPro" id="IPR011989">
    <property type="entry name" value="ARM-like"/>
</dbReference>
<name>A0AAD5TMQ6_9FUNG</name>
<evidence type="ECO:0000313" key="4">
    <source>
        <dbReference type="Proteomes" id="UP001212152"/>
    </source>
</evidence>
<dbReference type="Pfam" id="PF25757">
    <property type="entry name" value="TPR_DNAAF5"/>
    <property type="match status" value="1"/>
</dbReference>
<reference evidence="3" key="1">
    <citation type="submission" date="2020-05" db="EMBL/GenBank/DDBJ databases">
        <title>Phylogenomic resolution of chytrid fungi.</title>
        <authorList>
            <person name="Stajich J.E."/>
            <person name="Amses K."/>
            <person name="Simmons R."/>
            <person name="Seto K."/>
            <person name="Myers J."/>
            <person name="Bonds A."/>
            <person name="Quandt C.A."/>
            <person name="Barry K."/>
            <person name="Liu P."/>
            <person name="Grigoriev I."/>
            <person name="Longcore J.E."/>
            <person name="James T.Y."/>
        </authorList>
    </citation>
    <scope>NUCLEOTIDE SEQUENCE</scope>
    <source>
        <strain evidence="3">JEL0379</strain>
    </source>
</reference>
<evidence type="ECO:0000259" key="2">
    <source>
        <dbReference type="Pfam" id="PF25757"/>
    </source>
</evidence>
<organism evidence="3 4">
    <name type="scientific">Geranomyces variabilis</name>
    <dbReference type="NCBI Taxonomy" id="109894"/>
    <lineage>
        <taxon>Eukaryota</taxon>
        <taxon>Fungi</taxon>
        <taxon>Fungi incertae sedis</taxon>
        <taxon>Chytridiomycota</taxon>
        <taxon>Chytridiomycota incertae sedis</taxon>
        <taxon>Chytridiomycetes</taxon>
        <taxon>Spizellomycetales</taxon>
        <taxon>Powellomycetaceae</taxon>
        <taxon>Geranomyces</taxon>
    </lineage>
</organism>
<dbReference type="GO" id="GO:0036159">
    <property type="term" value="P:inner dynein arm assembly"/>
    <property type="evidence" value="ECO:0007669"/>
    <property type="project" value="TreeGrafter"/>
</dbReference>
<dbReference type="GO" id="GO:0005737">
    <property type="term" value="C:cytoplasm"/>
    <property type="evidence" value="ECO:0007669"/>
    <property type="project" value="TreeGrafter"/>
</dbReference>
<dbReference type="GO" id="GO:0036158">
    <property type="term" value="P:outer dynein arm assembly"/>
    <property type="evidence" value="ECO:0007669"/>
    <property type="project" value="TreeGrafter"/>
</dbReference>
<protein>
    <submittedName>
        <fullName evidence="3">HEAT repeat-containing protein 2</fullName>
    </submittedName>
</protein>
<dbReference type="InterPro" id="IPR016024">
    <property type="entry name" value="ARM-type_fold"/>
</dbReference>
<dbReference type="AlphaFoldDB" id="A0AAD5TMQ6"/>
<dbReference type="InterPro" id="IPR057978">
    <property type="entry name" value="TPR_DAAF5"/>
</dbReference>
<evidence type="ECO:0000313" key="3">
    <source>
        <dbReference type="EMBL" id="KAJ3181203.1"/>
    </source>
</evidence>
<evidence type="ECO:0000259" key="1">
    <source>
        <dbReference type="Pfam" id="PF24573"/>
    </source>
</evidence>
<dbReference type="PANTHER" id="PTHR16216">
    <property type="entry name" value="DYNEIN ASSEMBLY FACTOR 5, AXONEMAL"/>
    <property type="match status" value="1"/>
</dbReference>
<keyword evidence="4" id="KW-1185">Reference proteome</keyword>
<dbReference type="InterPro" id="IPR052623">
    <property type="entry name" value="DAAF5"/>
</dbReference>
<comment type="caution">
    <text evidence="3">The sequence shown here is derived from an EMBL/GenBank/DDBJ whole genome shotgun (WGS) entry which is preliminary data.</text>
</comment>
<dbReference type="PANTHER" id="PTHR16216:SF2">
    <property type="entry name" value="DYNEIN AXONEMAL ASSEMBLY FACTOR 5"/>
    <property type="match status" value="1"/>
</dbReference>
<dbReference type="InterPro" id="IPR056497">
    <property type="entry name" value="HEAT_DAAF5"/>
</dbReference>
<dbReference type="SUPFAM" id="SSF48371">
    <property type="entry name" value="ARM repeat"/>
    <property type="match status" value="1"/>
</dbReference>
<dbReference type="Pfam" id="PF24573">
    <property type="entry name" value="HEAT_DAAF5"/>
    <property type="match status" value="1"/>
</dbReference>